<dbReference type="SUPFAM" id="SSF51445">
    <property type="entry name" value="(Trans)glycosidases"/>
    <property type="match status" value="1"/>
</dbReference>
<proteinExistence type="inferred from homology"/>
<dbReference type="Proteomes" id="UP000006514">
    <property type="component" value="Unassembled WGS sequence"/>
</dbReference>
<reference evidence="6" key="1">
    <citation type="journal article" date="2012" name="Science">
        <title>The Paleozoic origin of enzymatic lignin decomposition reconstructed from 31 fungal genomes.</title>
        <authorList>
            <person name="Floudas D."/>
            <person name="Binder M."/>
            <person name="Riley R."/>
            <person name="Barry K."/>
            <person name="Blanchette R.A."/>
            <person name="Henrissat B."/>
            <person name="Martinez A.T."/>
            <person name="Otillar R."/>
            <person name="Spatafora J.W."/>
            <person name="Yadav J.S."/>
            <person name="Aerts A."/>
            <person name="Benoit I."/>
            <person name="Boyd A."/>
            <person name="Carlson A."/>
            <person name="Copeland A."/>
            <person name="Coutinho P.M."/>
            <person name="de Vries R.P."/>
            <person name="Ferreira P."/>
            <person name="Findley K."/>
            <person name="Foster B."/>
            <person name="Gaskell J."/>
            <person name="Glotzer D."/>
            <person name="Gorecki P."/>
            <person name="Heitman J."/>
            <person name="Hesse C."/>
            <person name="Hori C."/>
            <person name="Igarashi K."/>
            <person name="Jurgens J.A."/>
            <person name="Kallen N."/>
            <person name="Kersten P."/>
            <person name="Kohler A."/>
            <person name="Kuees U."/>
            <person name="Kumar T.K.A."/>
            <person name="Kuo A."/>
            <person name="LaButti K."/>
            <person name="Larrondo L.F."/>
            <person name="Lindquist E."/>
            <person name="Ling A."/>
            <person name="Lombard V."/>
            <person name="Lucas S."/>
            <person name="Lundell T."/>
            <person name="Martin R."/>
            <person name="McLaughlin D.J."/>
            <person name="Morgenstern I."/>
            <person name="Morin E."/>
            <person name="Murat C."/>
            <person name="Nagy L.G."/>
            <person name="Nolan M."/>
            <person name="Ohm R.A."/>
            <person name="Patyshakuliyeva A."/>
            <person name="Rokas A."/>
            <person name="Ruiz-Duenas F.J."/>
            <person name="Sabat G."/>
            <person name="Salamov A."/>
            <person name="Samejima M."/>
            <person name="Schmutz J."/>
            <person name="Slot J.C."/>
            <person name="St John F."/>
            <person name="Stenlid J."/>
            <person name="Sun H."/>
            <person name="Sun S."/>
            <person name="Syed K."/>
            <person name="Tsang A."/>
            <person name="Wiebenga A."/>
            <person name="Young D."/>
            <person name="Pisabarro A."/>
            <person name="Eastwood D.C."/>
            <person name="Martin F."/>
            <person name="Cullen D."/>
            <person name="Grigoriev I.V."/>
            <person name="Hibbett D.S."/>
        </authorList>
    </citation>
    <scope>NUCLEOTIDE SEQUENCE [LARGE SCALE GENOMIC DNA]</scope>
    <source>
        <strain evidence="6">TFB10046</strain>
    </source>
</reference>
<dbReference type="AlphaFoldDB" id="J0CSD1"/>
<dbReference type="GO" id="GO:0005975">
    <property type="term" value="P:carbohydrate metabolic process"/>
    <property type="evidence" value="ECO:0007669"/>
    <property type="project" value="InterPro"/>
</dbReference>
<evidence type="ECO:0000313" key="6">
    <source>
        <dbReference type="Proteomes" id="UP000006514"/>
    </source>
</evidence>
<gene>
    <name evidence="5" type="ORF">AURDEDRAFT_177736</name>
</gene>
<dbReference type="InParanoid" id="J0CSD1"/>
<keyword evidence="3" id="KW-0326">Glycosidase</keyword>
<keyword evidence="6" id="KW-1185">Reference proteome</keyword>
<dbReference type="InterPro" id="IPR000322">
    <property type="entry name" value="Glyco_hydro_31_TIM"/>
</dbReference>
<dbReference type="PANTHER" id="PTHR22762">
    <property type="entry name" value="ALPHA-GLUCOSIDASE"/>
    <property type="match status" value="1"/>
</dbReference>
<dbReference type="Gene3D" id="3.20.20.80">
    <property type="entry name" value="Glycosidases"/>
    <property type="match status" value="1"/>
</dbReference>
<dbReference type="OrthoDB" id="5839090at2759"/>
<sequence length="279" mass="31880">MEHRLNTGVFLLNSNPADILLQTPPRSDVSLIQYRFLGGVLDFYILAGPSPNSVIEQYGALIDTRSERPTRSLAHGGLTRRLVQRVDIDFYDGNKDFTNHPQNFPVDNVKGFLEELTSNNQRMIPIVDVGIKIEKGNHAHDRGVEKDVFILSLARRDYFPDWFAPNTQGWWTDEVTAWYDEDVKFEGIWLDMHEVSCELLKRHLVRLQLVPVVVYEQCACSRVKYDPKTTKRAEIKSTEMVKRADTDGKMTGRRKSGVIDFPPCAIHNGASARLISSRY</sequence>
<keyword evidence="2" id="KW-0325">Glycoprotein</keyword>
<accession>J0CSD1</accession>
<dbReference type="EMBL" id="JH688385">
    <property type="protein sequence ID" value="EJD33179.1"/>
    <property type="molecule type" value="Genomic_DNA"/>
</dbReference>
<evidence type="ECO:0000256" key="1">
    <source>
        <dbReference type="ARBA" id="ARBA00007806"/>
    </source>
</evidence>
<dbReference type="InterPro" id="IPR017853">
    <property type="entry name" value="GH"/>
</dbReference>
<feature type="domain" description="Glycoside hydrolase family 31 TIM barrel" evidence="4">
    <location>
        <begin position="84"/>
        <end position="196"/>
    </location>
</feature>
<evidence type="ECO:0000256" key="2">
    <source>
        <dbReference type="ARBA" id="ARBA00023180"/>
    </source>
</evidence>
<evidence type="ECO:0000313" key="5">
    <source>
        <dbReference type="EMBL" id="EJD33179.1"/>
    </source>
</evidence>
<protein>
    <recommendedName>
        <fullName evidence="4">Glycoside hydrolase family 31 TIM barrel domain-containing protein</fullName>
    </recommendedName>
</protein>
<dbReference type="GO" id="GO:0030246">
    <property type="term" value="F:carbohydrate binding"/>
    <property type="evidence" value="ECO:0007669"/>
    <property type="project" value="InterPro"/>
</dbReference>
<keyword evidence="3" id="KW-0378">Hydrolase</keyword>
<evidence type="ECO:0000259" key="4">
    <source>
        <dbReference type="Pfam" id="PF01055"/>
    </source>
</evidence>
<dbReference type="eggNOG" id="KOG1065">
    <property type="taxonomic scope" value="Eukaryota"/>
</dbReference>
<evidence type="ECO:0000256" key="3">
    <source>
        <dbReference type="RuleBase" id="RU361185"/>
    </source>
</evidence>
<dbReference type="CDD" id="cd14752">
    <property type="entry name" value="GH31_N"/>
    <property type="match status" value="1"/>
</dbReference>
<organism evidence="5 6">
    <name type="scientific">Auricularia subglabra (strain TFB-10046 / SS5)</name>
    <name type="common">White-rot fungus</name>
    <name type="synonym">Auricularia delicata (strain TFB10046)</name>
    <dbReference type="NCBI Taxonomy" id="717982"/>
    <lineage>
        <taxon>Eukaryota</taxon>
        <taxon>Fungi</taxon>
        <taxon>Dikarya</taxon>
        <taxon>Basidiomycota</taxon>
        <taxon>Agaricomycotina</taxon>
        <taxon>Agaricomycetes</taxon>
        <taxon>Auriculariales</taxon>
        <taxon>Auriculariaceae</taxon>
        <taxon>Auricularia</taxon>
    </lineage>
</organism>
<dbReference type="InterPro" id="IPR011013">
    <property type="entry name" value="Gal_mutarotase_sf_dom"/>
</dbReference>
<dbReference type="Pfam" id="PF01055">
    <property type="entry name" value="Glyco_hydro_31_2nd"/>
    <property type="match status" value="1"/>
</dbReference>
<name>J0CSD1_AURST</name>
<dbReference type="GO" id="GO:0004553">
    <property type="term" value="F:hydrolase activity, hydrolyzing O-glycosyl compounds"/>
    <property type="evidence" value="ECO:0007669"/>
    <property type="project" value="InterPro"/>
</dbReference>
<dbReference type="SUPFAM" id="SSF74650">
    <property type="entry name" value="Galactose mutarotase-like"/>
    <property type="match status" value="1"/>
</dbReference>
<dbReference type="PANTHER" id="PTHR22762:SF133">
    <property type="entry name" value="P-TYPE DOMAIN-CONTAINING PROTEIN"/>
    <property type="match status" value="1"/>
</dbReference>
<comment type="similarity">
    <text evidence="1 3">Belongs to the glycosyl hydrolase 31 family.</text>
</comment>
<dbReference type="Gene3D" id="2.60.40.1760">
    <property type="entry name" value="glycosyl hydrolase (family 31)"/>
    <property type="match status" value="1"/>
</dbReference>
<dbReference type="KEGG" id="adl:AURDEDRAFT_177736"/>